<reference evidence="1" key="1">
    <citation type="submission" date="2022-07" db="EMBL/GenBank/DDBJ databases">
        <title>Characterization of the Novel Bacterium Alteromonas immobilis LMIT006 and Alteromonas gregis LMIT007.</title>
        <authorList>
            <person name="Lin X."/>
        </authorList>
    </citation>
    <scope>NUCLEOTIDE SEQUENCE</scope>
    <source>
        <strain evidence="1">LMIT007</strain>
    </source>
</reference>
<keyword evidence="2" id="KW-1185">Reference proteome</keyword>
<proteinExistence type="predicted"/>
<organism evidence="1 2">
    <name type="scientific">Opacimonas viscosa</name>
    <dbReference type="NCBI Taxonomy" id="2961944"/>
    <lineage>
        <taxon>Bacteria</taxon>
        <taxon>Pseudomonadati</taxon>
        <taxon>Pseudomonadota</taxon>
        <taxon>Gammaproteobacteria</taxon>
        <taxon>Alteromonadales</taxon>
        <taxon>Alteromonadaceae</taxon>
        <taxon>Opacimonas</taxon>
    </lineage>
</organism>
<sequence length="109" mass="12631">MIERPYLLSGRNTIIHKVRKYDLLIINGMEHPALLVTHRGITEFSGRVPETKRDAKMQDMEMVDISSAEVFGDEKTLLFVQTINGKEYKIDYSKIGTEHFMKMHQASIF</sequence>
<evidence type="ECO:0000313" key="1">
    <source>
        <dbReference type="EMBL" id="MCP3427713.1"/>
    </source>
</evidence>
<dbReference type="Proteomes" id="UP001165413">
    <property type="component" value="Unassembled WGS sequence"/>
</dbReference>
<evidence type="ECO:0000313" key="2">
    <source>
        <dbReference type="Proteomes" id="UP001165413"/>
    </source>
</evidence>
<accession>A0AA41X0G7</accession>
<protein>
    <submittedName>
        <fullName evidence="1">Uncharacterized protein</fullName>
    </submittedName>
</protein>
<gene>
    <name evidence="1" type="ORF">NLF92_02010</name>
</gene>
<name>A0AA41X0G7_9ALTE</name>
<dbReference type="EMBL" id="JANATA010000002">
    <property type="protein sequence ID" value="MCP3427713.1"/>
    <property type="molecule type" value="Genomic_DNA"/>
</dbReference>
<dbReference type="RefSeq" id="WP_254098345.1">
    <property type="nucleotide sequence ID" value="NZ_JANATA010000002.1"/>
</dbReference>
<comment type="caution">
    <text evidence="1">The sequence shown here is derived from an EMBL/GenBank/DDBJ whole genome shotgun (WGS) entry which is preliminary data.</text>
</comment>
<dbReference type="AlphaFoldDB" id="A0AA41X0G7"/>